<keyword evidence="3" id="KW-1185">Reference proteome</keyword>
<dbReference type="GO" id="GO:0016491">
    <property type="term" value="F:oxidoreductase activity"/>
    <property type="evidence" value="ECO:0007669"/>
    <property type="project" value="UniProtKB-KW"/>
</dbReference>
<keyword evidence="1" id="KW-0560">Oxidoreductase</keyword>
<dbReference type="AlphaFoldDB" id="A0A542E639"/>
<name>A0A542E639_9MICO</name>
<evidence type="ECO:0000313" key="2">
    <source>
        <dbReference type="EMBL" id="TQJ10800.1"/>
    </source>
</evidence>
<dbReference type="InterPro" id="IPR029041">
    <property type="entry name" value="FAD-linked_oxidoreductase-like"/>
</dbReference>
<proteinExistence type="predicted"/>
<organism evidence="2 3">
    <name type="scientific">Lapillicoccus jejuensis</name>
    <dbReference type="NCBI Taxonomy" id="402171"/>
    <lineage>
        <taxon>Bacteria</taxon>
        <taxon>Bacillati</taxon>
        <taxon>Actinomycetota</taxon>
        <taxon>Actinomycetes</taxon>
        <taxon>Micrococcales</taxon>
        <taxon>Intrasporangiaceae</taxon>
        <taxon>Lapillicoccus</taxon>
    </lineage>
</organism>
<evidence type="ECO:0000313" key="3">
    <source>
        <dbReference type="Proteomes" id="UP000317893"/>
    </source>
</evidence>
<evidence type="ECO:0000256" key="1">
    <source>
        <dbReference type="ARBA" id="ARBA00023002"/>
    </source>
</evidence>
<reference evidence="2 3" key="1">
    <citation type="submission" date="2019-06" db="EMBL/GenBank/DDBJ databases">
        <title>Sequencing the genomes of 1000 actinobacteria strains.</title>
        <authorList>
            <person name="Klenk H.-P."/>
        </authorList>
    </citation>
    <scope>NUCLEOTIDE SEQUENCE [LARGE SCALE GENOMIC DNA]</scope>
    <source>
        <strain evidence="2 3">DSM 18607</strain>
    </source>
</reference>
<protein>
    <submittedName>
        <fullName evidence="2">Methylene-tetrahydrofolate reductase-like protein</fullName>
    </submittedName>
</protein>
<accession>A0A542E639</accession>
<comment type="caution">
    <text evidence="2">The sequence shown here is derived from an EMBL/GenBank/DDBJ whole genome shotgun (WGS) entry which is preliminary data.</text>
</comment>
<dbReference type="Gene3D" id="3.20.20.220">
    <property type="match status" value="1"/>
</dbReference>
<dbReference type="Proteomes" id="UP000317893">
    <property type="component" value="Unassembled WGS sequence"/>
</dbReference>
<gene>
    <name evidence="2" type="ORF">FB458_3941</name>
</gene>
<sequence length="310" mass="33863">MSAPPRPSFPDLVAAGEGGMLLFGLTPPRQEAGADRAAEVAAATLARLAPLDVDGLVLYDLDDEADRNPDERPFPYAPTMDPARFAAEHLTAWDKPLVVYRCVGKYAEDELGGWLEGTDPTRTASVFVGPSSGDKAVRTTLREAYALRREAAPGVPLGAVTIPERHRQSRTEHERMLRKQERGVDFFVSQVVYDTDGSKSLVSDYVVACEERGLAPRPLVFTLSLCGSLRTLAFLQWLGVRVPPWVENALSRSDDPLAESFDHCLETAQALATYCARVGQPVGFNVESVSVRRAEIEATVELARQVRALV</sequence>
<dbReference type="SUPFAM" id="SSF51730">
    <property type="entry name" value="FAD-linked oxidoreductase"/>
    <property type="match status" value="1"/>
</dbReference>
<dbReference type="EMBL" id="VFMN01000001">
    <property type="protein sequence ID" value="TQJ10800.1"/>
    <property type="molecule type" value="Genomic_DNA"/>
</dbReference>
<dbReference type="RefSeq" id="WP_246061405.1">
    <property type="nucleotide sequence ID" value="NZ_BAAAPR010000010.1"/>
</dbReference>